<dbReference type="Proteomes" id="UP001152622">
    <property type="component" value="Chromosome 9"/>
</dbReference>
<comment type="caution">
    <text evidence="2">The sequence shown here is derived from an EMBL/GenBank/DDBJ whole genome shotgun (WGS) entry which is preliminary data.</text>
</comment>
<evidence type="ECO:0000256" key="1">
    <source>
        <dbReference type="SAM" id="MobiDB-lite"/>
    </source>
</evidence>
<feature type="compositionally biased region" description="Acidic residues" evidence="1">
    <location>
        <begin position="108"/>
        <end position="119"/>
    </location>
</feature>
<evidence type="ECO:0000313" key="2">
    <source>
        <dbReference type="EMBL" id="KAJ8350349.1"/>
    </source>
</evidence>
<reference evidence="2" key="1">
    <citation type="journal article" date="2023" name="Science">
        <title>Genome structures resolve the early diversification of teleost fishes.</title>
        <authorList>
            <person name="Parey E."/>
            <person name="Louis A."/>
            <person name="Montfort J."/>
            <person name="Bouchez O."/>
            <person name="Roques C."/>
            <person name="Iampietro C."/>
            <person name="Lluch J."/>
            <person name="Castinel A."/>
            <person name="Donnadieu C."/>
            <person name="Desvignes T."/>
            <person name="Floi Bucao C."/>
            <person name="Jouanno E."/>
            <person name="Wen M."/>
            <person name="Mejri S."/>
            <person name="Dirks R."/>
            <person name="Jansen H."/>
            <person name="Henkel C."/>
            <person name="Chen W.J."/>
            <person name="Zahm M."/>
            <person name="Cabau C."/>
            <person name="Klopp C."/>
            <person name="Thompson A.W."/>
            <person name="Robinson-Rechavi M."/>
            <person name="Braasch I."/>
            <person name="Lecointre G."/>
            <person name="Bobe J."/>
            <person name="Postlethwait J.H."/>
            <person name="Berthelot C."/>
            <person name="Roest Crollius H."/>
            <person name="Guiguen Y."/>
        </authorList>
    </citation>
    <scope>NUCLEOTIDE SEQUENCE</scope>
    <source>
        <strain evidence="2">WJC10195</strain>
    </source>
</reference>
<sequence length="129" mass="14080">MEQRLGPGASILSTACLACRLLRGAAGEKRRQLILPIRRPTVRSTCSSLSRITSSVCGLSIILMGKEERRDDAAAAAAAAAATAVTRRNRHRLHTALQSEGFLPTDRDEQEEEEEEEEVGLLTHVQSTR</sequence>
<gene>
    <name evidence="2" type="ORF">SKAU_G00254790</name>
</gene>
<dbReference type="AlphaFoldDB" id="A0A9Q1F3N3"/>
<name>A0A9Q1F3N3_SYNKA</name>
<feature type="region of interest" description="Disordered" evidence="1">
    <location>
        <begin position="95"/>
        <end position="129"/>
    </location>
</feature>
<proteinExistence type="predicted"/>
<dbReference type="PROSITE" id="PS51257">
    <property type="entry name" value="PROKAR_LIPOPROTEIN"/>
    <property type="match status" value="1"/>
</dbReference>
<protein>
    <submittedName>
        <fullName evidence="2">Uncharacterized protein</fullName>
    </submittedName>
</protein>
<dbReference type="EMBL" id="JAINUF010000009">
    <property type="protein sequence ID" value="KAJ8350349.1"/>
    <property type="molecule type" value="Genomic_DNA"/>
</dbReference>
<organism evidence="2 3">
    <name type="scientific">Synaphobranchus kaupii</name>
    <name type="common">Kaup's arrowtooth eel</name>
    <dbReference type="NCBI Taxonomy" id="118154"/>
    <lineage>
        <taxon>Eukaryota</taxon>
        <taxon>Metazoa</taxon>
        <taxon>Chordata</taxon>
        <taxon>Craniata</taxon>
        <taxon>Vertebrata</taxon>
        <taxon>Euteleostomi</taxon>
        <taxon>Actinopterygii</taxon>
        <taxon>Neopterygii</taxon>
        <taxon>Teleostei</taxon>
        <taxon>Anguilliformes</taxon>
        <taxon>Synaphobranchidae</taxon>
        <taxon>Synaphobranchus</taxon>
    </lineage>
</organism>
<accession>A0A9Q1F3N3</accession>
<evidence type="ECO:0000313" key="3">
    <source>
        <dbReference type="Proteomes" id="UP001152622"/>
    </source>
</evidence>
<keyword evidence="3" id="KW-1185">Reference proteome</keyword>